<feature type="region of interest" description="Disordered" evidence="1">
    <location>
        <begin position="1"/>
        <end position="21"/>
    </location>
</feature>
<proteinExistence type="predicted"/>
<evidence type="ECO:0000256" key="1">
    <source>
        <dbReference type="SAM" id="MobiDB-lite"/>
    </source>
</evidence>
<keyword evidence="3" id="KW-1185">Reference proteome</keyword>
<evidence type="ECO:0000313" key="2">
    <source>
        <dbReference type="EMBL" id="GMK58067.1"/>
    </source>
</evidence>
<name>A0AAD3TWD2_9TREE</name>
<dbReference type="EMBL" id="BTCM01000005">
    <property type="protein sequence ID" value="GMK58067.1"/>
    <property type="molecule type" value="Genomic_DNA"/>
</dbReference>
<feature type="compositionally biased region" description="Polar residues" evidence="1">
    <location>
        <begin position="167"/>
        <end position="177"/>
    </location>
</feature>
<reference evidence="2" key="1">
    <citation type="journal article" date="2023" name="BMC Genomics">
        <title>Chromosome-level genome assemblies of Cutaneotrichosporon spp. (Trichosporonales, Basidiomycota) reveal imbalanced evolution between nucleotide sequences and chromosome synteny.</title>
        <authorList>
            <person name="Kobayashi Y."/>
            <person name="Kayamori A."/>
            <person name="Aoki K."/>
            <person name="Shiwa Y."/>
            <person name="Matsutani M."/>
            <person name="Fujita N."/>
            <person name="Sugita T."/>
            <person name="Iwasaki W."/>
            <person name="Tanaka N."/>
            <person name="Takashima M."/>
        </authorList>
    </citation>
    <scope>NUCLEOTIDE SEQUENCE</scope>
    <source>
        <strain evidence="2">HIS016</strain>
    </source>
</reference>
<feature type="region of interest" description="Disordered" evidence="1">
    <location>
        <begin position="159"/>
        <end position="219"/>
    </location>
</feature>
<protein>
    <submittedName>
        <fullName evidence="2">Uncharacterized protein</fullName>
    </submittedName>
</protein>
<comment type="caution">
    <text evidence="2">The sequence shown here is derived from an EMBL/GenBank/DDBJ whole genome shotgun (WGS) entry which is preliminary data.</text>
</comment>
<organism evidence="2 3">
    <name type="scientific">Cutaneotrichosporon spelunceum</name>
    <dbReference type="NCBI Taxonomy" id="1672016"/>
    <lineage>
        <taxon>Eukaryota</taxon>
        <taxon>Fungi</taxon>
        <taxon>Dikarya</taxon>
        <taxon>Basidiomycota</taxon>
        <taxon>Agaricomycotina</taxon>
        <taxon>Tremellomycetes</taxon>
        <taxon>Trichosporonales</taxon>
        <taxon>Trichosporonaceae</taxon>
        <taxon>Cutaneotrichosporon</taxon>
    </lineage>
</organism>
<sequence length="219" mass="23060">MRDNDALKTKLASSAAAEEDAKAQFADAVRTIEKLKAEIAHTPVQDDAIHLSPLLRKRMVKQGWSVGPDNGRKSATPKCVKPAARAGAPLSFHSPSDTCPLVGRVDVESPTDVSSISTALAIKSSNTATVQLGRRTGSSSPTLTKPPGVAGVYGSVVKTSRKKGRQTIDNSSITTALPTPEFDQSRVPLAHGKAVESEAKAKKSGKKKKMKKPAGENVL</sequence>
<dbReference type="Proteomes" id="UP001222932">
    <property type="component" value="Unassembled WGS sequence"/>
</dbReference>
<reference evidence="2" key="2">
    <citation type="submission" date="2023-06" db="EMBL/GenBank/DDBJ databases">
        <authorList>
            <person name="Kobayashi Y."/>
            <person name="Kayamori A."/>
            <person name="Aoki K."/>
            <person name="Shiwa Y."/>
            <person name="Fujita N."/>
            <person name="Sugita T."/>
            <person name="Iwasaki W."/>
            <person name="Tanaka N."/>
            <person name="Takashima M."/>
        </authorList>
    </citation>
    <scope>NUCLEOTIDE SEQUENCE</scope>
    <source>
        <strain evidence="2">HIS016</strain>
    </source>
</reference>
<evidence type="ECO:0000313" key="3">
    <source>
        <dbReference type="Proteomes" id="UP001222932"/>
    </source>
</evidence>
<dbReference type="AlphaFoldDB" id="A0AAD3TWD2"/>
<gene>
    <name evidence="2" type="ORF">CspeluHIS016_0500990</name>
</gene>
<feature type="compositionally biased region" description="Basic residues" evidence="1">
    <location>
        <begin position="202"/>
        <end position="212"/>
    </location>
</feature>
<accession>A0AAD3TWD2</accession>